<gene>
    <name evidence="5" type="ORF">EV675_1647</name>
</gene>
<dbReference type="Gene3D" id="3.50.50.60">
    <property type="entry name" value="FAD/NAD(P)-binding domain"/>
    <property type="match status" value="1"/>
</dbReference>
<dbReference type="GO" id="GO:0016709">
    <property type="term" value="F:oxidoreductase activity, acting on paired donors, with incorporation or reduction of molecular oxygen, NAD(P)H as one donor, and incorporation of one atom of oxygen"/>
    <property type="evidence" value="ECO:0007669"/>
    <property type="project" value="UniProtKB-ARBA"/>
</dbReference>
<evidence type="ECO:0000313" key="6">
    <source>
        <dbReference type="Proteomes" id="UP000292445"/>
    </source>
</evidence>
<evidence type="ECO:0000259" key="4">
    <source>
        <dbReference type="Pfam" id="PF01494"/>
    </source>
</evidence>
<reference evidence="5 6" key="1">
    <citation type="submission" date="2019-02" db="EMBL/GenBank/DDBJ databases">
        <title>Genomic Encyclopedia of Type Strains, Phase IV (KMG-IV): sequencing the most valuable type-strain genomes for metagenomic binning, comparative biology and taxonomic classification.</title>
        <authorList>
            <person name="Goeker M."/>
        </authorList>
    </citation>
    <scope>NUCLEOTIDE SEQUENCE [LARGE SCALE GENOMIC DNA]</scope>
    <source>
        <strain evidence="5 6">K24</strain>
    </source>
</reference>
<dbReference type="Proteomes" id="UP000292445">
    <property type="component" value="Unassembled WGS sequence"/>
</dbReference>
<protein>
    <submittedName>
        <fullName evidence="5">2-polyprenyl-6-methoxyphenol hydroxylase-like FAD-dependent oxidoreductase</fullName>
    </submittedName>
</protein>
<dbReference type="Gene3D" id="3.30.70.2450">
    <property type="match status" value="1"/>
</dbReference>
<dbReference type="RefSeq" id="WP_130356794.1">
    <property type="nucleotide sequence ID" value="NZ_SGXC01000001.1"/>
</dbReference>
<dbReference type="PANTHER" id="PTHR43004:SF19">
    <property type="entry name" value="BINDING MONOOXYGENASE, PUTATIVE (JCVI)-RELATED"/>
    <property type="match status" value="1"/>
</dbReference>
<keyword evidence="3" id="KW-0274">FAD</keyword>
<name>A0A4V2F3X4_9BURK</name>
<dbReference type="PRINTS" id="PR00420">
    <property type="entry name" value="RNGMNOXGNASE"/>
</dbReference>
<accession>A0A4V2F3X4</accession>
<feature type="domain" description="FAD-binding" evidence="4">
    <location>
        <begin position="4"/>
        <end position="340"/>
    </location>
</feature>
<dbReference type="AlphaFoldDB" id="A0A4V2F3X4"/>
<dbReference type="InterPro" id="IPR002938">
    <property type="entry name" value="FAD-bd"/>
</dbReference>
<dbReference type="Gene3D" id="3.40.30.120">
    <property type="match status" value="1"/>
</dbReference>
<dbReference type="PANTHER" id="PTHR43004">
    <property type="entry name" value="TRK SYSTEM POTASSIUM UPTAKE PROTEIN"/>
    <property type="match status" value="1"/>
</dbReference>
<dbReference type="InterPro" id="IPR050641">
    <property type="entry name" value="RIFMO-like"/>
</dbReference>
<comment type="caution">
    <text evidence="5">The sequence shown here is derived from an EMBL/GenBank/DDBJ whole genome shotgun (WGS) entry which is preliminary data.</text>
</comment>
<keyword evidence="2" id="KW-0285">Flavoprotein</keyword>
<evidence type="ECO:0000256" key="1">
    <source>
        <dbReference type="ARBA" id="ARBA00001974"/>
    </source>
</evidence>
<organism evidence="5 6">
    <name type="scientific">Pigmentiphaga kullae</name>
    <dbReference type="NCBI Taxonomy" id="151784"/>
    <lineage>
        <taxon>Bacteria</taxon>
        <taxon>Pseudomonadati</taxon>
        <taxon>Pseudomonadota</taxon>
        <taxon>Betaproteobacteria</taxon>
        <taxon>Burkholderiales</taxon>
        <taxon>Alcaligenaceae</taxon>
        <taxon>Pigmentiphaga</taxon>
    </lineage>
</organism>
<dbReference type="InterPro" id="IPR036188">
    <property type="entry name" value="FAD/NAD-bd_sf"/>
</dbReference>
<dbReference type="SUPFAM" id="SSF51905">
    <property type="entry name" value="FAD/NAD(P)-binding domain"/>
    <property type="match status" value="1"/>
</dbReference>
<sequence length="502" mass="55421">MQWDVIVVGGGPSGLTLAAELAGSGARTLVLERRTEGVQSRAGTLLPRVLELFDARGIADRFIRRTRDISPYPFRPSHIWAGFHPIEWHYLETRYGFTLGLPQNLTEEILWTWAEESGAEIRRGAEARAVRQSADGVEVDVGSEDGTTTTLRARYLVGADGGRSVVRGQAGLPFDGRGGSFRGIVIDAELDAPWPGGRVNVDNEMGWVRGYAFGDGITRFNIVHRDRRHAAKDEPVTLEEALQCIRDVHGTDYGIRGYRWASRFDDQMRAVPTLRSGRVFLVGESARIHYPASGVGMNFCLQDAFNLGWKLAHVVRGHSDAAILDSYDEERLPVMRDLLDSVAAQCALQFNFEPEGVALKRRMQREYIPLPDVQRKLVRELCGLTRPYPAPPGSHPLAGQHAPDIDLIGLDGQSVRLAELLRERRFVLLDLEGYSGQYADLPLEGLPVRRVQARLGRAPAALAGVQGLLVRPDGYIAWAGTSVQQAGEVRAELARWLRGAPA</sequence>
<dbReference type="Pfam" id="PF21274">
    <property type="entry name" value="Rng_hyd_C"/>
    <property type="match status" value="1"/>
</dbReference>
<dbReference type="EMBL" id="SGXC01000001">
    <property type="protein sequence ID" value="RZS85617.1"/>
    <property type="molecule type" value="Genomic_DNA"/>
</dbReference>
<comment type="cofactor">
    <cofactor evidence="1">
        <name>FAD</name>
        <dbReference type="ChEBI" id="CHEBI:57692"/>
    </cofactor>
</comment>
<keyword evidence="6" id="KW-1185">Reference proteome</keyword>
<dbReference type="Pfam" id="PF01494">
    <property type="entry name" value="FAD_binding_3"/>
    <property type="match status" value="1"/>
</dbReference>
<evidence type="ECO:0000256" key="3">
    <source>
        <dbReference type="ARBA" id="ARBA00022827"/>
    </source>
</evidence>
<dbReference type="OrthoDB" id="3443359at2"/>
<evidence type="ECO:0000313" key="5">
    <source>
        <dbReference type="EMBL" id="RZS85617.1"/>
    </source>
</evidence>
<evidence type="ECO:0000256" key="2">
    <source>
        <dbReference type="ARBA" id="ARBA00022630"/>
    </source>
</evidence>
<dbReference type="GO" id="GO:0071949">
    <property type="term" value="F:FAD binding"/>
    <property type="evidence" value="ECO:0007669"/>
    <property type="project" value="InterPro"/>
</dbReference>
<proteinExistence type="predicted"/>